<reference evidence="9 10" key="1">
    <citation type="submission" date="2020-03" db="EMBL/GenBank/DDBJ databases">
        <title>Genomic Encyclopedia of Type Strains, Phase IV (KMG-IV): sequencing the most valuable type-strain genomes for metagenomic binning, comparative biology and taxonomic classification.</title>
        <authorList>
            <person name="Goeker M."/>
        </authorList>
    </citation>
    <scope>NUCLEOTIDE SEQUENCE [LARGE SCALE GENOMIC DNA]</scope>
    <source>
        <strain evidence="9 10">DSM 24233</strain>
    </source>
</reference>
<keyword evidence="5 7" id="KW-1133">Transmembrane helix</keyword>
<evidence type="ECO:0000256" key="1">
    <source>
        <dbReference type="ARBA" id="ARBA00004141"/>
    </source>
</evidence>
<dbReference type="CDD" id="cd04187">
    <property type="entry name" value="DPM1_like_bac"/>
    <property type="match status" value="1"/>
</dbReference>
<keyword evidence="2 9" id="KW-0328">Glycosyltransferase</keyword>
<feature type="transmembrane region" description="Helical" evidence="7">
    <location>
        <begin position="265"/>
        <end position="288"/>
    </location>
</feature>
<feature type="domain" description="Glycosyltransferase 2-like" evidence="8">
    <location>
        <begin position="4"/>
        <end position="129"/>
    </location>
</feature>
<name>A0A846QX68_9BACT</name>
<comment type="subcellular location">
    <subcellularLocation>
        <location evidence="1">Membrane</location>
        <topology evidence="1">Multi-pass membrane protein</topology>
    </subcellularLocation>
</comment>
<dbReference type="Pfam" id="PF00535">
    <property type="entry name" value="Glycos_transf_2"/>
    <property type="match status" value="1"/>
</dbReference>
<organism evidence="9 10">
    <name type="scientific">Desulfobaculum xiamenense</name>
    <dbReference type="NCBI Taxonomy" id="995050"/>
    <lineage>
        <taxon>Bacteria</taxon>
        <taxon>Pseudomonadati</taxon>
        <taxon>Thermodesulfobacteriota</taxon>
        <taxon>Desulfovibrionia</taxon>
        <taxon>Desulfovibrionales</taxon>
        <taxon>Desulfovibrionaceae</taxon>
        <taxon>Desulfobaculum</taxon>
    </lineage>
</organism>
<evidence type="ECO:0000313" key="10">
    <source>
        <dbReference type="Proteomes" id="UP000580856"/>
    </source>
</evidence>
<dbReference type="GO" id="GO:0004582">
    <property type="term" value="F:dolichyl-phosphate beta-D-mannosyltransferase activity"/>
    <property type="evidence" value="ECO:0007669"/>
    <property type="project" value="UniProtKB-EC"/>
</dbReference>
<dbReference type="PANTHER" id="PTHR48090:SF1">
    <property type="entry name" value="PROPHAGE BACTOPRENOL GLUCOSYL TRANSFERASE HOMOLOG"/>
    <property type="match status" value="1"/>
</dbReference>
<dbReference type="AlphaFoldDB" id="A0A846QX68"/>
<dbReference type="GO" id="GO:0005886">
    <property type="term" value="C:plasma membrane"/>
    <property type="evidence" value="ECO:0007669"/>
    <property type="project" value="TreeGrafter"/>
</dbReference>
<evidence type="ECO:0000256" key="2">
    <source>
        <dbReference type="ARBA" id="ARBA00022676"/>
    </source>
</evidence>
<sequence length="314" mass="34015">MRLSAVIPAYNEAANIPVTVPAVLGMLDAAAEGCSVEVVVVDDHSTDGTFGAVAALGDARVRCLRLSRRSGSHTALRAGLAHARGDAVFCIAADGQDDPAAMAEMVAKWRAGAQVVWALRERRDEGLARVLTARAFYLLLRLLTGGNGGIDLSRADFYLLDRAVVDAVRTCRERNTSLFGLLAWIGFAQDSVDYVRRPRVSGRSKWSLRTRWLLAKDWLIAFSGLPLKAATWLGLASSLAGFCHALWVVWLALGQGVRVEGWASLMVAVLVLGGAQLFMLGVFGEYLWRNLDEARGRPNWFIERDSAGEGGDVC</sequence>
<feature type="transmembrane region" description="Helical" evidence="7">
    <location>
        <begin position="232"/>
        <end position="253"/>
    </location>
</feature>
<protein>
    <submittedName>
        <fullName evidence="9">Dolichol-phosphate mannosyltransferase</fullName>
        <ecNumber evidence="9">2.4.1.83</ecNumber>
    </submittedName>
</protein>
<dbReference type="SUPFAM" id="SSF53448">
    <property type="entry name" value="Nucleotide-diphospho-sugar transferases"/>
    <property type="match status" value="1"/>
</dbReference>
<accession>A0A846QX68</accession>
<dbReference type="EMBL" id="JAATJA010000004">
    <property type="protein sequence ID" value="NJB69219.1"/>
    <property type="molecule type" value="Genomic_DNA"/>
</dbReference>
<dbReference type="InterPro" id="IPR029044">
    <property type="entry name" value="Nucleotide-diphossugar_trans"/>
</dbReference>
<gene>
    <name evidence="9" type="ORF">GGQ74_002916</name>
</gene>
<evidence type="ECO:0000313" key="9">
    <source>
        <dbReference type="EMBL" id="NJB69219.1"/>
    </source>
</evidence>
<dbReference type="InterPro" id="IPR001173">
    <property type="entry name" value="Glyco_trans_2-like"/>
</dbReference>
<evidence type="ECO:0000256" key="7">
    <source>
        <dbReference type="SAM" id="Phobius"/>
    </source>
</evidence>
<comment type="caution">
    <text evidence="9">The sequence shown here is derived from an EMBL/GenBank/DDBJ whole genome shotgun (WGS) entry which is preliminary data.</text>
</comment>
<evidence type="ECO:0000259" key="8">
    <source>
        <dbReference type="Pfam" id="PF00535"/>
    </source>
</evidence>
<keyword evidence="3 9" id="KW-0808">Transferase</keyword>
<dbReference type="EC" id="2.4.1.83" evidence="9"/>
<evidence type="ECO:0000256" key="5">
    <source>
        <dbReference type="ARBA" id="ARBA00022989"/>
    </source>
</evidence>
<evidence type="ECO:0000256" key="6">
    <source>
        <dbReference type="ARBA" id="ARBA00023136"/>
    </source>
</evidence>
<keyword evidence="4 7" id="KW-0812">Transmembrane</keyword>
<evidence type="ECO:0000256" key="3">
    <source>
        <dbReference type="ARBA" id="ARBA00022679"/>
    </source>
</evidence>
<keyword evidence="6 7" id="KW-0472">Membrane</keyword>
<dbReference type="PANTHER" id="PTHR48090">
    <property type="entry name" value="UNDECAPRENYL-PHOSPHATE 4-DEOXY-4-FORMAMIDO-L-ARABINOSE TRANSFERASE-RELATED"/>
    <property type="match status" value="1"/>
</dbReference>
<proteinExistence type="predicted"/>
<dbReference type="Proteomes" id="UP000580856">
    <property type="component" value="Unassembled WGS sequence"/>
</dbReference>
<dbReference type="RefSeq" id="WP_167942308.1">
    <property type="nucleotide sequence ID" value="NZ_JAATJA010000004.1"/>
</dbReference>
<dbReference type="Gene3D" id="3.90.550.10">
    <property type="entry name" value="Spore Coat Polysaccharide Biosynthesis Protein SpsA, Chain A"/>
    <property type="match status" value="1"/>
</dbReference>
<evidence type="ECO:0000256" key="4">
    <source>
        <dbReference type="ARBA" id="ARBA00022692"/>
    </source>
</evidence>
<dbReference type="InterPro" id="IPR050256">
    <property type="entry name" value="Glycosyltransferase_2"/>
</dbReference>
<keyword evidence="10" id="KW-1185">Reference proteome</keyword>